<keyword evidence="2" id="KW-1185">Reference proteome</keyword>
<comment type="caution">
    <text evidence="1">The sequence shown here is derived from an EMBL/GenBank/DDBJ whole genome shotgun (WGS) entry which is preliminary data.</text>
</comment>
<accession>A0A8J3ELQ5</accession>
<evidence type="ECO:0000313" key="2">
    <source>
        <dbReference type="Proteomes" id="UP000656813"/>
    </source>
</evidence>
<organism evidence="1 2">
    <name type="scientific">Pullulanibacillus pueri</name>
    <dbReference type="NCBI Taxonomy" id="1437324"/>
    <lineage>
        <taxon>Bacteria</taxon>
        <taxon>Bacillati</taxon>
        <taxon>Bacillota</taxon>
        <taxon>Bacilli</taxon>
        <taxon>Bacillales</taxon>
        <taxon>Sporolactobacillaceae</taxon>
        <taxon>Pullulanibacillus</taxon>
    </lineage>
</organism>
<dbReference type="EMBL" id="BMFV01000008">
    <property type="protein sequence ID" value="GGH79514.1"/>
    <property type="molecule type" value="Genomic_DNA"/>
</dbReference>
<sequence length="74" mass="8931">MSQIRRQHVYKMREQGGDSIELNDWIQSESQTYQEHPGDVIWDEDELTGYDDSMDLVNKSKISSNVWNQWQYYQ</sequence>
<evidence type="ECO:0000313" key="1">
    <source>
        <dbReference type="EMBL" id="GGH79514.1"/>
    </source>
</evidence>
<proteinExistence type="predicted"/>
<reference evidence="1" key="2">
    <citation type="submission" date="2020-09" db="EMBL/GenBank/DDBJ databases">
        <authorList>
            <person name="Sun Q."/>
            <person name="Zhou Y."/>
        </authorList>
    </citation>
    <scope>NUCLEOTIDE SEQUENCE</scope>
    <source>
        <strain evidence="1">CGMCC 1.12777</strain>
    </source>
</reference>
<dbReference type="AlphaFoldDB" id="A0A8J3ELQ5"/>
<reference evidence="1" key="1">
    <citation type="journal article" date="2014" name="Int. J. Syst. Evol. Microbiol.">
        <title>Complete genome sequence of Corynebacterium casei LMG S-19264T (=DSM 44701T), isolated from a smear-ripened cheese.</title>
        <authorList>
            <consortium name="US DOE Joint Genome Institute (JGI-PGF)"/>
            <person name="Walter F."/>
            <person name="Albersmeier A."/>
            <person name="Kalinowski J."/>
            <person name="Ruckert C."/>
        </authorList>
    </citation>
    <scope>NUCLEOTIDE SEQUENCE</scope>
    <source>
        <strain evidence="1">CGMCC 1.12777</strain>
    </source>
</reference>
<dbReference type="Proteomes" id="UP000656813">
    <property type="component" value="Unassembled WGS sequence"/>
</dbReference>
<protein>
    <submittedName>
        <fullName evidence="1">Uncharacterized protein</fullName>
    </submittedName>
</protein>
<gene>
    <name evidence="1" type="ORF">GCM10007096_14550</name>
</gene>
<name>A0A8J3ELQ5_9BACL</name>
<dbReference type="RefSeq" id="WP_188496743.1">
    <property type="nucleotide sequence ID" value="NZ_BMFV01000008.1"/>
</dbReference>